<keyword evidence="4" id="KW-0012">Acyltransferase</keyword>
<dbReference type="RefSeq" id="WP_159240248.1">
    <property type="nucleotide sequence ID" value="NZ_JBHSJH010000003.1"/>
</dbReference>
<feature type="transmembrane region" description="Helical" evidence="1">
    <location>
        <begin position="222"/>
        <end position="238"/>
    </location>
</feature>
<name>A0ABV9TE25_9GAMM</name>
<accession>A0ABV9TE25</accession>
<keyword evidence="5" id="KW-1185">Reference proteome</keyword>
<feature type="transmembrane region" description="Helical" evidence="1">
    <location>
        <begin position="72"/>
        <end position="91"/>
    </location>
</feature>
<feature type="transmembrane region" description="Helical" evidence="1">
    <location>
        <begin position="97"/>
        <end position="117"/>
    </location>
</feature>
<dbReference type="InterPro" id="IPR043968">
    <property type="entry name" value="SGNH"/>
</dbReference>
<evidence type="ECO:0000313" key="5">
    <source>
        <dbReference type="Proteomes" id="UP001595926"/>
    </source>
</evidence>
<feature type="transmembrane region" description="Helical" evidence="1">
    <location>
        <begin position="7"/>
        <end position="25"/>
    </location>
</feature>
<proteinExistence type="predicted"/>
<dbReference type="PANTHER" id="PTHR23028:SF53">
    <property type="entry name" value="ACYL_TRANSF_3 DOMAIN-CONTAINING PROTEIN"/>
    <property type="match status" value="1"/>
</dbReference>
<sequence>MKYYKHIDGLRALAVIAVLFAHLDFPAFRGGYVGVDVFFVISGFLITNIIIKELEETKRFDFINFYTRRARRIMPALSFVLIISFILGVWLLDLAKFHIFGGSLVSTALSFSNVYFYKQASYFDILSQSNPLLHTWSLGVEEQFYIFWPVILLITFRFFREHLLKVLFLLFIISFINNIYDQDNYITALYYLVQYRAFEFLIGAFLIWILKIKIKDNYKKELLCALGILFILYPIFTYKQDTLFPSYNALLPCIGAALLIYAGEAKYLGFLFRNEITRFIGLISYSLYLVHWPLIVFIKTYNEDVGQLFELSLYVKIIIFFVSICVATFMYFFIEQPFRKNIPKNKEKQIFLLFRWLIVVIFFIVLGFSIYCNNGWAWRAKSPEVIETISDISNYNLENWGGADFKEDYIHIGKTTYPNIIIMGDSHAGMLDFGIIKEIAIPYDLTIFTVAHRNISTLLLPGVIRLYPKSQKSFDYLSKKSYSEAITALKKSKDSVLIYSTWLSGQLKMAGSIETHKSFNIDTLKIVDYNDYELFINALDKLRADMGKHKLILIGDFPGALNYKPLECISELKWFKFDKKCNSEDKASENMAAINVNGILKEYAKRYENVYFINPYEVFCEKGYCKNIDSKGKSFYSDSKYEESIMITNSHLSKIGSLYFAKHIRDQLIRIINEPIANNQ</sequence>
<dbReference type="GO" id="GO:0016746">
    <property type="term" value="F:acyltransferase activity"/>
    <property type="evidence" value="ECO:0007669"/>
    <property type="project" value="UniProtKB-KW"/>
</dbReference>
<dbReference type="EMBL" id="JBHSJH010000003">
    <property type="protein sequence ID" value="MFC4892908.1"/>
    <property type="molecule type" value="Genomic_DNA"/>
</dbReference>
<feature type="transmembrane region" description="Helical" evidence="1">
    <location>
        <begin position="353"/>
        <end position="371"/>
    </location>
</feature>
<reference evidence="5" key="1">
    <citation type="journal article" date="2019" name="Int. J. Syst. Evol. Microbiol.">
        <title>The Global Catalogue of Microorganisms (GCM) 10K type strain sequencing project: providing services to taxonomists for standard genome sequencing and annotation.</title>
        <authorList>
            <consortium name="The Broad Institute Genomics Platform"/>
            <consortium name="The Broad Institute Genome Sequencing Center for Infectious Disease"/>
            <person name="Wu L."/>
            <person name="Ma J."/>
        </authorList>
    </citation>
    <scope>NUCLEOTIDE SEQUENCE [LARGE SCALE GENOMIC DNA]</scope>
    <source>
        <strain evidence="5">CGMCC 1.13718</strain>
    </source>
</reference>
<organism evidence="4 5">
    <name type="scientific">Pseudofrancisella aestuarii</name>
    <dbReference type="NCBI Taxonomy" id="2670347"/>
    <lineage>
        <taxon>Bacteria</taxon>
        <taxon>Pseudomonadati</taxon>
        <taxon>Pseudomonadota</taxon>
        <taxon>Gammaproteobacteria</taxon>
        <taxon>Thiotrichales</taxon>
        <taxon>Francisellaceae</taxon>
        <taxon>Pseudofrancisella</taxon>
    </lineage>
</organism>
<dbReference type="Pfam" id="PF19040">
    <property type="entry name" value="SGNH"/>
    <property type="match status" value="1"/>
</dbReference>
<feature type="domain" description="SGNH" evidence="3">
    <location>
        <begin position="408"/>
        <end position="663"/>
    </location>
</feature>
<dbReference type="Proteomes" id="UP001595926">
    <property type="component" value="Unassembled WGS sequence"/>
</dbReference>
<evidence type="ECO:0000256" key="1">
    <source>
        <dbReference type="SAM" id="Phobius"/>
    </source>
</evidence>
<evidence type="ECO:0000313" key="4">
    <source>
        <dbReference type="EMBL" id="MFC4892908.1"/>
    </source>
</evidence>
<keyword evidence="4" id="KW-0808">Transferase</keyword>
<feature type="transmembrane region" description="Helical" evidence="1">
    <location>
        <begin position="163"/>
        <end position="180"/>
    </location>
</feature>
<evidence type="ECO:0000259" key="2">
    <source>
        <dbReference type="Pfam" id="PF01757"/>
    </source>
</evidence>
<feature type="transmembrane region" description="Helical" evidence="1">
    <location>
        <begin position="31"/>
        <end position="51"/>
    </location>
</feature>
<feature type="domain" description="Acyltransferase 3" evidence="2">
    <location>
        <begin position="7"/>
        <end position="328"/>
    </location>
</feature>
<dbReference type="InterPro" id="IPR002656">
    <property type="entry name" value="Acyl_transf_3_dom"/>
</dbReference>
<evidence type="ECO:0000259" key="3">
    <source>
        <dbReference type="Pfam" id="PF19040"/>
    </source>
</evidence>
<feature type="transmembrane region" description="Helical" evidence="1">
    <location>
        <begin position="313"/>
        <end position="333"/>
    </location>
</feature>
<dbReference type="EC" id="2.3.1.-" evidence="4"/>
<comment type="caution">
    <text evidence="4">The sequence shown here is derived from an EMBL/GenBank/DDBJ whole genome shotgun (WGS) entry which is preliminary data.</text>
</comment>
<protein>
    <submittedName>
        <fullName evidence="4">Acyltransferase family protein</fullName>
        <ecNumber evidence="4">2.3.1.-</ecNumber>
    </submittedName>
</protein>
<keyword evidence="1" id="KW-0812">Transmembrane</keyword>
<dbReference type="Pfam" id="PF01757">
    <property type="entry name" value="Acyl_transf_3"/>
    <property type="match status" value="1"/>
</dbReference>
<dbReference type="InterPro" id="IPR050879">
    <property type="entry name" value="Acyltransferase_3"/>
</dbReference>
<keyword evidence="1" id="KW-0472">Membrane</keyword>
<gene>
    <name evidence="4" type="ORF">ACFPDQ_07570</name>
</gene>
<keyword evidence="1" id="KW-1133">Transmembrane helix</keyword>
<feature type="transmembrane region" description="Helical" evidence="1">
    <location>
        <begin position="192"/>
        <end position="210"/>
    </location>
</feature>
<feature type="transmembrane region" description="Helical" evidence="1">
    <location>
        <begin position="282"/>
        <end position="301"/>
    </location>
</feature>
<dbReference type="PANTHER" id="PTHR23028">
    <property type="entry name" value="ACETYLTRANSFERASE"/>
    <property type="match status" value="1"/>
</dbReference>